<evidence type="ECO:0000313" key="2">
    <source>
        <dbReference type="EMBL" id="KKL95930.1"/>
    </source>
</evidence>
<sequence>MTNMPDMEEILRLQLARRRTRIPQRPNKAQRELMDRMKQRKLKPEDG</sequence>
<feature type="region of interest" description="Disordered" evidence="1">
    <location>
        <begin position="15"/>
        <end position="47"/>
    </location>
</feature>
<feature type="compositionally biased region" description="Basic and acidic residues" evidence="1">
    <location>
        <begin position="29"/>
        <end position="47"/>
    </location>
</feature>
<name>A0A0F9IQ99_9ZZZZ</name>
<organism evidence="2">
    <name type="scientific">marine sediment metagenome</name>
    <dbReference type="NCBI Taxonomy" id="412755"/>
    <lineage>
        <taxon>unclassified sequences</taxon>
        <taxon>metagenomes</taxon>
        <taxon>ecological metagenomes</taxon>
    </lineage>
</organism>
<accession>A0A0F9IQ99</accession>
<evidence type="ECO:0000256" key="1">
    <source>
        <dbReference type="SAM" id="MobiDB-lite"/>
    </source>
</evidence>
<gene>
    <name evidence="2" type="ORF">LCGC14_1849710</name>
</gene>
<protein>
    <submittedName>
        <fullName evidence="2">Uncharacterized protein</fullName>
    </submittedName>
</protein>
<reference evidence="2" key="1">
    <citation type="journal article" date="2015" name="Nature">
        <title>Complex archaea that bridge the gap between prokaryotes and eukaryotes.</title>
        <authorList>
            <person name="Spang A."/>
            <person name="Saw J.H."/>
            <person name="Jorgensen S.L."/>
            <person name="Zaremba-Niedzwiedzka K."/>
            <person name="Martijn J."/>
            <person name="Lind A.E."/>
            <person name="van Eijk R."/>
            <person name="Schleper C."/>
            <person name="Guy L."/>
            <person name="Ettema T.J."/>
        </authorList>
    </citation>
    <scope>NUCLEOTIDE SEQUENCE</scope>
</reference>
<dbReference type="AlphaFoldDB" id="A0A0F9IQ99"/>
<dbReference type="EMBL" id="LAZR01018562">
    <property type="protein sequence ID" value="KKL95930.1"/>
    <property type="molecule type" value="Genomic_DNA"/>
</dbReference>
<proteinExistence type="predicted"/>
<comment type="caution">
    <text evidence="2">The sequence shown here is derived from an EMBL/GenBank/DDBJ whole genome shotgun (WGS) entry which is preliminary data.</text>
</comment>